<reference evidence="3 4" key="1">
    <citation type="submission" date="2021-04" db="EMBL/GenBank/DDBJ databases">
        <authorList>
            <person name="De Guttry C."/>
            <person name="Zahm M."/>
            <person name="Klopp C."/>
            <person name="Cabau C."/>
            <person name="Louis A."/>
            <person name="Berthelot C."/>
            <person name="Parey E."/>
            <person name="Roest Crollius H."/>
            <person name="Montfort J."/>
            <person name="Robinson-Rechavi M."/>
            <person name="Bucao C."/>
            <person name="Bouchez O."/>
            <person name="Gislard M."/>
            <person name="Lluch J."/>
            <person name="Milhes M."/>
            <person name="Lampietro C."/>
            <person name="Lopez Roques C."/>
            <person name="Donnadieu C."/>
            <person name="Braasch I."/>
            <person name="Desvignes T."/>
            <person name="Postlethwait J."/>
            <person name="Bobe J."/>
            <person name="Wedekind C."/>
            <person name="Guiguen Y."/>
        </authorList>
    </citation>
    <scope>NUCLEOTIDE SEQUENCE [LARGE SCALE GENOMIC DNA]</scope>
    <source>
        <strain evidence="3">Cs_M1</strain>
        <tissue evidence="3">Blood</tissue>
    </source>
</reference>
<proteinExistence type="predicted"/>
<dbReference type="Proteomes" id="UP001356427">
    <property type="component" value="Unassembled WGS sequence"/>
</dbReference>
<evidence type="ECO:0000259" key="2">
    <source>
        <dbReference type="PROSITE" id="PS50234"/>
    </source>
</evidence>
<dbReference type="EMBL" id="JAGTTL010000023">
    <property type="protein sequence ID" value="KAK6304636.1"/>
    <property type="molecule type" value="Genomic_DNA"/>
</dbReference>
<feature type="domain" description="VWFA" evidence="2">
    <location>
        <begin position="173"/>
        <end position="218"/>
    </location>
</feature>
<dbReference type="PROSITE" id="PS50234">
    <property type="entry name" value="VWFA"/>
    <property type="match status" value="1"/>
</dbReference>
<dbReference type="InterPro" id="IPR002035">
    <property type="entry name" value="VWF_A"/>
</dbReference>
<protein>
    <recommendedName>
        <fullName evidence="2">VWFA domain-containing protein</fullName>
    </recommendedName>
</protein>
<dbReference type="Gene3D" id="3.40.50.410">
    <property type="entry name" value="von Willebrand factor, type A domain"/>
    <property type="match status" value="1"/>
</dbReference>
<keyword evidence="4" id="KW-1185">Reference proteome</keyword>
<dbReference type="InterPro" id="IPR036465">
    <property type="entry name" value="vWFA_dom_sf"/>
</dbReference>
<feature type="region of interest" description="Disordered" evidence="1">
    <location>
        <begin position="40"/>
        <end position="67"/>
    </location>
</feature>
<evidence type="ECO:0000313" key="3">
    <source>
        <dbReference type="EMBL" id="KAK6304636.1"/>
    </source>
</evidence>
<evidence type="ECO:0000256" key="1">
    <source>
        <dbReference type="SAM" id="MobiDB-lite"/>
    </source>
</evidence>
<name>A0AAN8LNE4_9TELE</name>
<dbReference type="SUPFAM" id="SSF53300">
    <property type="entry name" value="vWA-like"/>
    <property type="match status" value="1"/>
</dbReference>
<dbReference type="Pfam" id="PF00092">
    <property type="entry name" value="VWA"/>
    <property type="match status" value="1"/>
</dbReference>
<evidence type="ECO:0000313" key="4">
    <source>
        <dbReference type="Proteomes" id="UP001356427"/>
    </source>
</evidence>
<accession>A0AAN8LNE4</accession>
<sequence>MGCVRKTRSRPGSLRHPHLHLQLLHPGCDHMVFLRVHHSGGQQQPHVQQRGRGQQETETDGAQYNNSVSDPVFSLPAGLVSLCGHLNVVCLGSPGASSPQHPKSASFYNPFIYLGMRSKFRHNLRALFWSLHPHPDHSHMLDEVQLNLDIMGEVSAQIATAALPASGPDFQMEIALLLDSSNNVGERRFNLQKNFISKLAVMLRIGRNRPHLGVVQAR</sequence>
<comment type="caution">
    <text evidence="3">The sequence shown here is derived from an EMBL/GenBank/DDBJ whole genome shotgun (WGS) entry which is preliminary data.</text>
</comment>
<organism evidence="3 4">
    <name type="scientific">Coregonus suidteri</name>
    <dbReference type="NCBI Taxonomy" id="861788"/>
    <lineage>
        <taxon>Eukaryota</taxon>
        <taxon>Metazoa</taxon>
        <taxon>Chordata</taxon>
        <taxon>Craniata</taxon>
        <taxon>Vertebrata</taxon>
        <taxon>Euteleostomi</taxon>
        <taxon>Actinopterygii</taxon>
        <taxon>Neopterygii</taxon>
        <taxon>Teleostei</taxon>
        <taxon>Protacanthopterygii</taxon>
        <taxon>Salmoniformes</taxon>
        <taxon>Salmonidae</taxon>
        <taxon>Coregoninae</taxon>
        <taxon>Coregonus</taxon>
    </lineage>
</organism>
<dbReference type="AlphaFoldDB" id="A0AAN8LNE4"/>
<gene>
    <name evidence="3" type="ORF">J4Q44_G00252220</name>
</gene>